<dbReference type="InterPro" id="IPR001497">
    <property type="entry name" value="MethylDNA_cys_MeTrfase_AS"/>
</dbReference>
<dbReference type="InterPro" id="IPR036631">
    <property type="entry name" value="MGMT_N_sf"/>
</dbReference>
<dbReference type="NCBIfam" id="TIGR00589">
    <property type="entry name" value="ogt"/>
    <property type="match status" value="1"/>
</dbReference>
<dbReference type="PANTHER" id="PTHR10815:SF13">
    <property type="entry name" value="METHYLATED-DNA--PROTEIN-CYSTEINE METHYLTRANSFERASE"/>
    <property type="match status" value="1"/>
</dbReference>
<evidence type="ECO:0000313" key="12">
    <source>
        <dbReference type="EMBL" id="CDS87593.1"/>
    </source>
</evidence>
<dbReference type="Gene3D" id="1.10.10.10">
    <property type="entry name" value="Winged helix-like DNA-binding domain superfamily/Winged helix DNA-binding domain"/>
    <property type="match status" value="1"/>
</dbReference>
<evidence type="ECO:0000313" key="14">
    <source>
        <dbReference type="EMBL" id="SJT13588.1"/>
    </source>
</evidence>
<comment type="similarity">
    <text evidence="2">Belongs to the MGMT family.</text>
</comment>
<evidence type="ECO:0000256" key="6">
    <source>
        <dbReference type="ARBA" id="ARBA00022763"/>
    </source>
</evidence>
<dbReference type="InterPro" id="IPR014048">
    <property type="entry name" value="MethylDNA_cys_MeTrfase_DNA-bd"/>
</dbReference>
<evidence type="ECO:0000256" key="5">
    <source>
        <dbReference type="ARBA" id="ARBA00022679"/>
    </source>
</evidence>
<name>A0A031WIL2_CLODI</name>
<keyword evidence="7" id="KW-0234">DNA repair</keyword>
<dbReference type="Pfam" id="PF01035">
    <property type="entry name" value="DNA_binding_1"/>
    <property type="match status" value="1"/>
</dbReference>
<evidence type="ECO:0000313" key="13">
    <source>
        <dbReference type="EMBL" id="CDT41748.1"/>
    </source>
</evidence>
<keyword evidence="6" id="KW-0227">DNA damage</keyword>
<keyword evidence="4 13" id="KW-0489">Methyltransferase</keyword>
<accession>A0A031WIL2</accession>
<keyword evidence="5 13" id="KW-0808">Transferase</keyword>
<evidence type="ECO:0000256" key="4">
    <source>
        <dbReference type="ARBA" id="ARBA00022603"/>
    </source>
</evidence>
<dbReference type="EMBL" id="LK933149">
    <property type="protein sequence ID" value="CDT41748.1"/>
    <property type="molecule type" value="Genomic_DNA"/>
</dbReference>
<dbReference type="KEGG" id="pdf:CD630DERM_17700"/>
<evidence type="ECO:0000313" key="11">
    <source>
        <dbReference type="EMBL" id="CDS84240.1"/>
    </source>
</evidence>
<dbReference type="AlphaFoldDB" id="A0A031WIL2"/>
<dbReference type="PANTHER" id="PTHR10815">
    <property type="entry name" value="METHYLATED-DNA--PROTEIN-CYSTEINE METHYLTRANSFERASE"/>
    <property type="match status" value="1"/>
</dbReference>
<dbReference type="CDD" id="cd06445">
    <property type="entry name" value="ATase"/>
    <property type="match status" value="1"/>
</dbReference>
<feature type="domain" description="Methylated-DNA-[protein]-cysteine S-methyltransferase DNA binding" evidence="9">
    <location>
        <begin position="83"/>
        <end position="162"/>
    </location>
</feature>
<dbReference type="EMBL" id="LK932360">
    <property type="protein sequence ID" value="CDS84240.1"/>
    <property type="molecule type" value="Genomic_DNA"/>
</dbReference>
<dbReference type="EC" id="2.1.1.63" evidence="3"/>
<reference evidence="14 15" key="2">
    <citation type="submission" date="2017-02" db="EMBL/GenBank/DDBJ databases">
        <authorList>
            <consortium name="Pathogen Informatics"/>
        </authorList>
    </citation>
    <scope>NUCLEOTIDE SEQUENCE [LARGE SCALE GENOMIC DNA]</scope>
    <source>
        <strain evidence="14 15">VRECD0157</strain>
    </source>
</reference>
<evidence type="ECO:0000256" key="2">
    <source>
        <dbReference type="ARBA" id="ARBA00008711"/>
    </source>
</evidence>
<comment type="catalytic activity">
    <reaction evidence="1">
        <text>a 4-O-methyl-thymidine in DNA + L-cysteinyl-[protein] = a thymidine in DNA + S-methyl-L-cysteinyl-[protein]</text>
        <dbReference type="Rhea" id="RHEA:53428"/>
        <dbReference type="Rhea" id="RHEA-COMP:10131"/>
        <dbReference type="Rhea" id="RHEA-COMP:10132"/>
        <dbReference type="Rhea" id="RHEA-COMP:13555"/>
        <dbReference type="Rhea" id="RHEA-COMP:13556"/>
        <dbReference type="ChEBI" id="CHEBI:29950"/>
        <dbReference type="ChEBI" id="CHEBI:82612"/>
        <dbReference type="ChEBI" id="CHEBI:137386"/>
        <dbReference type="ChEBI" id="CHEBI:137387"/>
        <dbReference type="EC" id="2.1.1.63"/>
    </reaction>
</comment>
<dbReference type="RefSeq" id="WP_003439552.1">
    <property type="nucleotide sequence ID" value="NZ_AP031492.1"/>
</dbReference>
<dbReference type="GO" id="GO:0003908">
    <property type="term" value="F:methylated-DNA-[protein]-cysteine S-methyltransferase activity"/>
    <property type="evidence" value="ECO:0007669"/>
    <property type="project" value="UniProtKB-EC"/>
</dbReference>
<sequence>MSLVYDVYKSKLGNLYILSEDGFIVSIYIGDEKFNNLKNECIKKGIDIKRSKEDLKEAISQIDDYFNGKRKVFNLNIRIEGTEFQKSVYREMLKIPYGETLCYSDIARNINNPKSVRAIGQASKSNKIPIIIPCHRVVGKKDIGGYMGNHSDLKEILLNLERQS</sequence>
<evidence type="ECO:0000256" key="7">
    <source>
        <dbReference type="ARBA" id="ARBA00023204"/>
    </source>
</evidence>
<dbReference type="PATRIC" id="fig|1496.1373.peg.2164"/>
<evidence type="ECO:0000256" key="8">
    <source>
        <dbReference type="ARBA" id="ARBA00049348"/>
    </source>
</evidence>
<organism evidence="13">
    <name type="scientific">Clostridioides difficile</name>
    <name type="common">Peptoclostridium difficile</name>
    <dbReference type="NCBI Taxonomy" id="1496"/>
    <lineage>
        <taxon>Bacteria</taxon>
        <taxon>Bacillati</taxon>
        <taxon>Bacillota</taxon>
        <taxon>Clostridia</taxon>
        <taxon>Peptostreptococcales</taxon>
        <taxon>Peptostreptococcaceae</taxon>
        <taxon>Clostridioides</taxon>
    </lineage>
</organism>
<gene>
    <name evidence="13" type="primary">ogt</name>
    <name evidence="14" type="synonym">ogt_1</name>
    <name evidence="13" type="ORF">BN1095_470046</name>
    <name evidence="12" type="ORF">BN1096_620117</name>
    <name evidence="11" type="ORF">BN1097_250119</name>
    <name evidence="14" type="ORF">SAMEA3375112_03787</name>
</gene>
<dbReference type="GeneID" id="66354186"/>
<dbReference type="FunFam" id="1.10.10.10:FF:000214">
    <property type="entry name" value="Methylated-DNA--protein-cysteine methyltransferase"/>
    <property type="match status" value="1"/>
</dbReference>
<dbReference type="PROSITE" id="PS00374">
    <property type="entry name" value="MGMT"/>
    <property type="match status" value="1"/>
</dbReference>
<feature type="domain" description="Methylguanine DNA methyltransferase ribonuclease-like" evidence="10">
    <location>
        <begin position="3"/>
        <end position="78"/>
    </location>
</feature>
<comment type="catalytic activity">
    <reaction evidence="8">
        <text>a 6-O-methyl-2'-deoxyguanosine in DNA + L-cysteinyl-[protein] = S-methyl-L-cysteinyl-[protein] + a 2'-deoxyguanosine in DNA</text>
        <dbReference type="Rhea" id="RHEA:24000"/>
        <dbReference type="Rhea" id="RHEA-COMP:10131"/>
        <dbReference type="Rhea" id="RHEA-COMP:10132"/>
        <dbReference type="Rhea" id="RHEA-COMP:11367"/>
        <dbReference type="Rhea" id="RHEA-COMP:11368"/>
        <dbReference type="ChEBI" id="CHEBI:29950"/>
        <dbReference type="ChEBI" id="CHEBI:82612"/>
        <dbReference type="ChEBI" id="CHEBI:85445"/>
        <dbReference type="ChEBI" id="CHEBI:85448"/>
        <dbReference type="EC" id="2.1.1.63"/>
    </reaction>
</comment>
<dbReference type="SUPFAM" id="SSF46767">
    <property type="entry name" value="Methylated DNA-protein cysteine methyltransferase, C-terminal domain"/>
    <property type="match status" value="1"/>
</dbReference>
<dbReference type="InterPro" id="IPR036217">
    <property type="entry name" value="MethylDNA_cys_MeTrfase_DNAb"/>
</dbReference>
<evidence type="ECO:0000256" key="3">
    <source>
        <dbReference type="ARBA" id="ARBA00011918"/>
    </source>
</evidence>
<protein>
    <recommendedName>
        <fullName evidence="3">methylated-DNA--[protein]-cysteine S-methyltransferase</fullName>
        <ecNumber evidence="3">2.1.1.63</ecNumber>
    </recommendedName>
</protein>
<dbReference type="GO" id="GO:0032259">
    <property type="term" value="P:methylation"/>
    <property type="evidence" value="ECO:0007669"/>
    <property type="project" value="UniProtKB-KW"/>
</dbReference>
<proteinExistence type="inferred from homology"/>
<evidence type="ECO:0000313" key="15">
    <source>
        <dbReference type="Proteomes" id="UP000189137"/>
    </source>
</evidence>
<dbReference type="Gene3D" id="3.30.160.70">
    <property type="entry name" value="Methylated DNA-protein cysteine methyltransferase domain"/>
    <property type="match status" value="1"/>
</dbReference>
<evidence type="ECO:0000256" key="1">
    <source>
        <dbReference type="ARBA" id="ARBA00001286"/>
    </source>
</evidence>
<dbReference type="Pfam" id="PF02870">
    <property type="entry name" value="Methyltransf_1N"/>
    <property type="match status" value="1"/>
</dbReference>
<dbReference type="EMBL" id="LK932516">
    <property type="protein sequence ID" value="CDS87593.1"/>
    <property type="molecule type" value="Genomic_DNA"/>
</dbReference>
<dbReference type="InterPro" id="IPR008332">
    <property type="entry name" value="MethylG_MeTrfase_N"/>
</dbReference>
<dbReference type="SUPFAM" id="SSF53155">
    <property type="entry name" value="Methylated DNA-protein cysteine methyltransferase domain"/>
    <property type="match status" value="1"/>
</dbReference>
<evidence type="ECO:0000259" key="10">
    <source>
        <dbReference type="Pfam" id="PF02870"/>
    </source>
</evidence>
<dbReference type="EMBL" id="FUPS01000017">
    <property type="protein sequence ID" value="SJT13588.1"/>
    <property type="molecule type" value="Genomic_DNA"/>
</dbReference>
<dbReference type="InterPro" id="IPR036388">
    <property type="entry name" value="WH-like_DNA-bd_sf"/>
</dbReference>
<dbReference type="GO" id="GO:0006281">
    <property type="term" value="P:DNA repair"/>
    <property type="evidence" value="ECO:0007669"/>
    <property type="project" value="UniProtKB-KW"/>
</dbReference>
<reference evidence="13" key="1">
    <citation type="submission" date="2014-07" db="EMBL/GenBank/DDBJ databases">
        <authorList>
            <person name="Monot Marc"/>
        </authorList>
    </citation>
    <scope>NUCLEOTIDE SEQUENCE</scope>
    <source>
        <strain evidence="13">7032989</strain>
        <strain evidence="11">7032994</strain>
    </source>
</reference>
<dbReference type="Proteomes" id="UP000189137">
    <property type="component" value="Unassembled WGS sequence"/>
</dbReference>
<evidence type="ECO:0000259" key="9">
    <source>
        <dbReference type="Pfam" id="PF01035"/>
    </source>
</evidence>